<dbReference type="Gene3D" id="3.40.50.300">
    <property type="entry name" value="P-loop containing nucleotide triphosphate hydrolases"/>
    <property type="match status" value="1"/>
</dbReference>
<name>A0A846ZL77_9GAMM</name>
<feature type="domain" description="ABC transporter" evidence="6">
    <location>
        <begin position="33"/>
        <end position="257"/>
    </location>
</feature>
<dbReference type="EMBL" id="JAAZQD010000002">
    <property type="protein sequence ID" value="NKZ38280.1"/>
    <property type="molecule type" value="Genomic_DNA"/>
</dbReference>
<dbReference type="RefSeq" id="WP_168608652.1">
    <property type="nucleotide sequence ID" value="NZ_JAAZQD010000002.1"/>
</dbReference>
<dbReference type="InterPro" id="IPR029439">
    <property type="entry name" value="Wzt_C"/>
</dbReference>
<dbReference type="InterPro" id="IPR003439">
    <property type="entry name" value="ABC_transporter-like_ATP-bd"/>
</dbReference>
<dbReference type="Proteomes" id="UP000541636">
    <property type="component" value="Unassembled WGS sequence"/>
</dbReference>
<dbReference type="CDD" id="cd10147">
    <property type="entry name" value="Wzt_C-like"/>
    <property type="match status" value="1"/>
</dbReference>
<dbReference type="Pfam" id="PF14524">
    <property type="entry name" value="Wzt_C"/>
    <property type="match status" value="1"/>
</dbReference>
<dbReference type="CDD" id="cd03220">
    <property type="entry name" value="ABC_KpsT_Wzt"/>
    <property type="match status" value="1"/>
</dbReference>
<keyword evidence="2" id="KW-0813">Transport</keyword>
<reference evidence="7 8" key="1">
    <citation type="journal article" date="2017" name="Int. J. Syst. Evol. Microbiol.">
        <title>Oleiagrimonas citrea sp. nov., a marine bacterium isolated from tidal flat sediment and emended description of the genus Oleiagrimonas Fang et al. 2015 and Oleiagrimonas soli.</title>
        <authorList>
            <person name="Yang S.H."/>
            <person name="Seo H.S."/>
            <person name="Seong C.N."/>
            <person name="Kwon K.K."/>
        </authorList>
    </citation>
    <scope>NUCLEOTIDE SEQUENCE [LARGE SCALE GENOMIC DNA]</scope>
    <source>
        <strain evidence="7 8">MEBiC09124</strain>
    </source>
</reference>
<dbReference type="PROSITE" id="PS50893">
    <property type="entry name" value="ABC_TRANSPORTER_2"/>
    <property type="match status" value="1"/>
</dbReference>
<evidence type="ECO:0000313" key="7">
    <source>
        <dbReference type="EMBL" id="NKZ38280.1"/>
    </source>
</evidence>
<evidence type="ECO:0000256" key="4">
    <source>
        <dbReference type="ARBA" id="ARBA00022840"/>
    </source>
</evidence>
<comment type="caution">
    <text evidence="7">The sequence shown here is derived from an EMBL/GenBank/DDBJ whole genome shotgun (WGS) entry which is preliminary data.</text>
</comment>
<dbReference type="InterPro" id="IPR027417">
    <property type="entry name" value="P-loop_NTPase"/>
</dbReference>
<gene>
    <name evidence="7" type="ORF">HF690_04830</name>
</gene>
<evidence type="ECO:0000256" key="2">
    <source>
        <dbReference type="ARBA" id="ARBA00022448"/>
    </source>
</evidence>
<evidence type="ECO:0000256" key="3">
    <source>
        <dbReference type="ARBA" id="ARBA00022741"/>
    </source>
</evidence>
<dbReference type="SMART" id="SM00382">
    <property type="entry name" value="AAA"/>
    <property type="match status" value="1"/>
</dbReference>
<dbReference type="Pfam" id="PF00005">
    <property type="entry name" value="ABC_tran"/>
    <property type="match status" value="1"/>
</dbReference>
<dbReference type="GO" id="GO:0016020">
    <property type="term" value="C:membrane"/>
    <property type="evidence" value="ECO:0007669"/>
    <property type="project" value="InterPro"/>
</dbReference>
<dbReference type="SUPFAM" id="SSF52540">
    <property type="entry name" value="P-loop containing nucleoside triphosphate hydrolases"/>
    <property type="match status" value="1"/>
</dbReference>
<sequence>MSSDELAISVRGLGKRYEIYERPKDRLKQMIMPRLQRLTKATPKAYFREFWALQDLSLEVRRGEAVGILGRNGSGKSTFLQLVCGTLHPTTGEVKASGRVAALLELGAGFNPEFTGRENVFLSGLIYGIAENELRARFEEIVEFAEIGEYIDQPVKTYSSGMYVRLAFAVAAFCDPEILIVDEALAVGDVYFQRKCFRRIAKLRERGCTLLFVTHSIDVLLRLCDRGVVLDHGRMIYDGEAKPAVAAYLQSVFGTHTTKPNEAEDEVSSSTSLEAEDVDESTTIPRGSNDTFAVRPGYNRDEVRVGDGSAQLIDFAFKGVDQGSPVLHAGERFALQARYRFRDAAEKLIFGVQVRTRDGISVYSANTFTCDGSVHQFDAKAVVMAEFDMVNTLLPGQYFLSVGVSRFDEAGEIVALDRRIDAIVFTVIGEPRHASGLADMRLQVEVAAEADVGEAR</sequence>
<protein>
    <submittedName>
        <fullName evidence="7">ABC transporter ATP-binding protein</fullName>
    </submittedName>
</protein>
<evidence type="ECO:0000313" key="8">
    <source>
        <dbReference type="Proteomes" id="UP000541636"/>
    </source>
</evidence>
<dbReference type="InterPro" id="IPR050683">
    <property type="entry name" value="Bact_Polysacc_Export_ATP-bd"/>
</dbReference>
<dbReference type="GO" id="GO:0016887">
    <property type="term" value="F:ATP hydrolysis activity"/>
    <property type="evidence" value="ECO:0007669"/>
    <property type="project" value="InterPro"/>
</dbReference>
<dbReference type="InterPro" id="IPR003593">
    <property type="entry name" value="AAA+_ATPase"/>
</dbReference>
<dbReference type="Gene3D" id="2.70.50.60">
    <property type="entry name" value="abc- transporter (atp binding component) like domain"/>
    <property type="match status" value="1"/>
</dbReference>
<dbReference type="GO" id="GO:0005524">
    <property type="term" value="F:ATP binding"/>
    <property type="evidence" value="ECO:0007669"/>
    <property type="project" value="UniProtKB-KW"/>
</dbReference>
<dbReference type="PANTHER" id="PTHR46743:SF2">
    <property type="entry name" value="TEICHOIC ACIDS EXPORT ATP-BINDING PROTEIN TAGH"/>
    <property type="match status" value="1"/>
</dbReference>
<dbReference type="PANTHER" id="PTHR46743">
    <property type="entry name" value="TEICHOIC ACIDS EXPORT ATP-BINDING PROTEIN TAGH"/>
    <property type="match status" value="1"/>
</dbReference>
<evidence type="ECO:0000256" key="1">
    <source>
        <dbReference type="ARBA" id="ARBA00005417"/>
    </source>
</evidence>
<organism evidence="7 8">
    <name type="scientific">Oleiagrimonas citrea</name>
    <dbReference type="NCBI Taxonomy" id="1665687"/>
    <lineage>
        <taxon>Bacteria</taxon>
        <taxon>Pseudomonadati</taxon>
        <taxon>Pseudomonadota</taxon>
        <taxon>Gammaproteobacteria</taxon>
        <taxon>Lysobacterales</taxon>
        <taxon>Rhodanobacteraceae</taxon>
        <taxon>Oleiagrimonas</taxon>
    </lineage>
</organism>
<keyword evidence="8" id="KW-1185">Reference proteome</keyword>
<evidence type="ECO:0000256" key="5">
    <source>
        <dbReference type="SAM" id="MobiDB-lite"/>
    </source>
</evidence>
<dbReference type="InterPro" id="IPR015860">
    <property type="entry name" value="ABC_transpr_TagH-like"/>
</dbReference>
<evidence type="ECO:0000259" key="6">
    <source>
        <dbReference type="PROSITE" id="PS50893"/>
    </source>
</evidence>
<keyword evidence="4 7" id="KW-0067">ATP-binding</keyword>
<proteinExistence type="inferred from homology"/>
<dbReference type="AlphaFoldDB" id="A0A846ZL77"/>
<feature type="compositionally biased region" description="Polar residues" evidence="5">
    <location>
        <begin position="281"/>
        <end position="291"/>
    </location>
</feature>
<accession>A0A846ZL77</accession>
<comment type="similarity">
    <text evidence="1">Belongs to the ABC transporter superfamily.</text>
</comment>
<dbReference type="GO" id="GO:0140359">
    <property type="term" value="F:ABC-type transporter activity"/>
    <property type="evidence" value="ECO:0007669"/>
    <property type="project" value="InterPro"/>
</dbReference>
<keyword evidence="3" id="KW-0547">Nucleotide-binding</keyword>
<feature type="region of interest" description="Disordered" evidence="5">
    <location>
        <begin position="259"/>
        <end position="291"/>
    </location>
</feature>